<comment type="pathway">
    <text evidence="2">Secondary metabolite biosynthesis.</text>
</comment>
<keyword evidence="11" id="KW-1185">Reference proteome</keyword>
<dbReference type="Proteomes" id="UP000092993">
    <property type="component" value="Unassembled WGS sequence"/>
</dbReference>
<dbReference type="PRINTS" id="PR00465">
    <property type="entry name" value="EP450IV"/>
</dbReference>
<dbReference type="InterPro" id="IPR050121">
    <property type="entry name" value="Cytochrome_P450_monoxygenase"/>
</dbReference>
<sequence length="530" mass="59545">MIVAFDRMYSNFQTIVSLHLPLRTALALVVSSALVVHQIFKRYETYSILAHVLLLLVPPRILAIYLEDHFTHFLCILVSYTLYLFTLILSISLYRVSPFHPIAHYPGPLLNKLSKLWMVWVVSRGKLHLYLKGLHEQYGDIVRIGPNEVSIRDPSAIVPLMGPDGLPKGPFVEALANQKSEIDLGKWLGFFTYDLLSDLAYGGGSEMLRLVASHIFGQAPWMGIYANYIPQVSSTIRRLNESEKARTMERVKNGSIKRDLFYYFNNEDCQGAESTPPPIKVAISDGSLSVIAGTDTASSTLNNLFYCLLTHPKACNRLREEVDSYYPAGENALDTKHHADMPFLNAVINETLRLYPAVPSGSQRVVIKGTCGRAIGPYYLPEWTSAAVHFYSVHRDPRNFYPSTDAFWPDRWLIAAGQKGQQFPENFVHNAAAFIPFSYGPENCVGKALALQEMRMTYFRGGTGRFLRINKITSASVDFTSLYYDNSVMLIVLCQDNISGVKAQRDGFLMWMAEILYEAGVAAFGCNIDQ</sequence>
<proteinExistence type="inferred from homology"/>
<evidence type="ECO:0008006" key="12">
    <source>
        <dbReference type="Google" id="ProtNLM"/>
    </source>
</evidence>
<dbReference type="PRINTS" id="PR00385">
    <property type="entry name" value="P450"/>
</dbReference>
<reference evidence="10 11" key="1">
    <citation type="submission" date="2016-03" db="EMBL/GenBank/DDBJ databases">
        <title>Whole genome sequencing of Grifola frondosa 9006-11.</title>
        <authorList>
            <person name="Min B."/>
            <person name="Park H."/>
            <person name="Kim J.-G."/>
            <person name="Cho H."/>
            <person name="Oh Y.-L."/>
            <person name="Kong W.-S."/>
            <person name="Choi I.-G."/>
        </authorList>
    </citation>
    <scope>NUCLEOTIDE SEQUENCE [LARGE SCALE GENOMIC DNA]</scope>
    <source>
        <strain evidence="10 11">9006-11</strain>
    </source>
</reference>
<dbReference type="PANTHER" id="PTHR24305:SF187">
    <property type="entry name" value="P450, PUTATIVE (EUROFUNG)-RELATED"/>
    <property type="match status" value="1"/>
</dbReference>
<keyword evidence="9" id="KW-0812">Transmembrane</keyword>
<evidence type="ECO:0000313" key="11">
    <source>
        <dbReference type="Proteomes" id="UP000092993"/>
    </source>
</evidence>
<keyword evidence="5" id="KW-0560">Oxidoreductase</keyword>
<protein>
    <recommendedName>
        <fullName evidence="12">Cytochrome P450 67</fullName>
    </recommendedName>
</protein>
<dbReference type="GO" id="GO:0020037">
    <property type="term" value="F:heme binding"/>
    <property type="evidence" value="ECO:0007669"/>
    <property type="project" value="InterPro"/>
</dbReference>
<keyword evidence="9" id="KW-0472">Membrane</keyword>
<keyword evidence="7" id="KW-0503">Monooxygenase</keyword>
<dbReference type="Gene3D" id="1.10.630.10">
    <property type="entry name" value="Cytochrome P450"/>
    <property type="match status" value="1"/>
</dbReference>
<organism evidence="10 11">
    <name type="scientific">Grifola frondosa</name>
    <name type="common">Maitake</name>
    <name type="synonym">Polyporus frondosus</name>
    <dbReference type="NCBI Taxonomy" id="5627"/>
    <lineage>
        <taxon>Eukaryota</taxon>
        <taxon>Fungi</taxon>
        <taxon>Dikarya</taxon>
        <taxon>Basidiomycota</taxon>
        <taxon>Agaricomycotina</taxon>
        <taxon>Agaricomycetes</taxon>
        <taxon>Polyporales</taxon>
        <taxon>Grifolaceae</taxon>
        <taxon>Grifola</taxon>
    </lineage>
</organism>
<accession>A0A1C7M3S7</accession>
<dbReference type="EMBL" id="LUGG01000011">
    <property type="protein sequence ID" value="OBZ71623.1"/>
    <property type="molecule type" value="Genomic_DNA"/>
</dbReference>
<dbReference type="InterPro" id="IPR036396">
    <property type="entry name" value="Cyt_P450_sf"/>
</dbReference>
<feature type="transmembrane region" description="Helical" evidence="9">
    <location>
        <begin position="73"/>
        <end position="94"/>
    </location>
</feature>
<gene>
    <name evidence="10" type="ORF">A0H81_08343</name>
</gene>
<feature type="binding site" description="axial binding residue" evidence="8">
    <location>
        <position position="444"/>
    </location>
    <ligand>
        <name>heme</name>
        <dbReference type="ChEBI" id="CHEBI:30413"/>
    </ligand>
    <ligandPart>
        <name>Fe</name>
        <dbReference type="ChEBI" id="CHEBI:18248"/>
    </ligandPart>
</feature>
<keyword evidence="9" id="KW-1133">Transmembrane helix</keyword>
<evidence type="ECO:0000256" key="7">
    <source>
        <dbReference type="ARBA" id="ARBA00023033"/>
    </source>
</evidence>
<dbReference type="PANTHER" id="PTHR24305">
    <property type="entry name" value="CYTOCHROME P450"/>
    <property type="match status" value="1"/>
</dbReference>
<evidence type="ECO:0000313" key="10">
    <source>
        <dbReference type="EMBL" id="OBZ71623.1"/>
    </source>
</evidence>
<dbReference type="Pfam" id="PF00067">
    <property type="entry name" value="p450"/>
    <property type="match status" value="1"/>
</dbReference>
<keyword evidence="4 8" id="KW-0479">Metal-binding</keyword>
<evidence type="ECO:0000256" key="3">
    <source>
        <dbReference type="ARBA" id="ARBA00010617"/>
    </source>
</evidence>
<dbReference type="GO" id="GO:0004497">
    <property type="term" value="F:monooxygenase activity"/>
    <property type="evidence" value="ECO:0007669"/>
    <property type="project" value="UniProtKB-KW"/>
</dbReference>
<feature type="transmembrane region" description="Helical" evidence="9">
    <location>
        <begin position="20"/>
        <end position="40"/>
    </location>
</feature>
<dbReference type="GO" id="GO:0016705">
    <property type="term" value="F:oxidoreductase activity, acting on paired donors, with incorporation or reduction of molecular oxygen"/>
    <property type="evidence" value="ECO:0007669"/>
    <property type="project" value="InterPro"/>
</dbReference>
<evidence type="ECO:0000256" key="9">
    <source>
        <dbReference type="SAM" id="Phobius"/>
    </source>
</evidence>
<keyword evidence="6 8" id="KW-0408">Iron</keyword>
<dbReference type="InterPro" id="IPR001128">
    <property type="entry name" value="Cyt_P450"/>
</dbReference>
<dbReference type="GO" id="GO:0005506">
    <property type="term" value="F:iron ion binding"/>
    <property type="evidence" value="ECO:0007669"/>
    <property type="project" value="InterPro"/>
</dbReference>
<evidence type="ECO:0000256" key="1">
    <source>
        <dbReference type="ARBA" id="ARBA00001971"/>
    </source>
</evidence>
<evidence type="ECO:0000256" key="6">
    <source>
        <dbReference type="ARBA" id="ARBA00023004"/>
    </source>
</evidence>
<name>A0A1C7M3S7_GRIFR</name>
<comment type="caution">
    <text evidence="10">The sequence shown here is derived from an EMBL/GenBank/DDBJ whole genome shotgun (WGS) entry which is preliminary data.</text>
</comment>
<comment type="cofactor">
    <cofactor evidence="1 8">
        <name>heme</name>
        <dbReference type="ChEBI" id="CHEBI:30413"/>
    </cofactor>
</comment>
<evidence type="ECO:0000256" key="5">
    <source>
        <dbReference type="ARBA" id="ARBA00023002"/>
    </source>
</evidence>
<dbReference type="STRING" id="5627.A0A1C7M3S7"/>
<dbReference type="SUPFAM" id="SSF48264">
    <property type="entry name" value="Cytochrome P450"/>
    <property type="match status" value="1"/>
</dbReference>
<evidence type="ECO:0000256" key="8">
    <source>
        <dbReference type="PIRSR" id="PIRSR602403-1"/>
    </source>
</evidence>
<evidence type="ECO:0000256" key="4">
    <source>
        <dbReference type="ARBA" id="ARBA00022723"/>
    </source>
</evidence>
<keyword evidence="8" id="KW-0349">Heme</keyword>
<dbReference type="AlphaFoldDB" id="A0A1C7M3S7"/>
<dbReference type="OMA" id="TSAWYHQ"/>
<dbReference type="OrthoDB" id="6692864at2759"/>
<evidence type="ECO:0000256" key="2">
    <source>
        <dbReference type="ARBA" id="ARBA00005179"/>
    </source>
</evidence>
<dbReference type="InterPro" id="IPR002403">
    <property type="entry name" value="Cyt_P450_E_grp-IV"/>
</dbReference>
<comment type="similarity">
    <text evidence="3">Belongs to the cytochrome P450 family.</text>
</comment>